<dbReference type="KEGG" id="vpn:A21D_01130"/>
<evidence type="ECO:0000313" key="3">
    <source>
        <dbReference type="Proteomes" id="UP000234237"/>
    </source>
</evidence>
<accession>A0A2K9IWU7</accession>
<reference evidence="1" key="1">
    <citation type="submission" date="2016-11" db="EMBL/GenBank/DDBJ databases">
        <title>Complete genome sequence of Virgibacillus dokdonensis 21D, a halophilic bacterium isolated from the deep hypersaline anoxic basin Discovery in the Mediterranean Sea.</title>
        <authorList>
            <person name="Zeaiter Z."/>
            <person name="Booth J.M."/>
            <person name="Prosdocimi E.M."/>
            <person name="Mapelli F."/>
            <person name="Fusi M."/>
            <person name="Daffonchio D."/>
            <person name="Borin S."/>
            <person name="Crotti E."/>
        </authorList>
    </citation>
    <scope>NUCLEOTIDE SEQUENCE</scope>
    <source>
        <strain evidence="1">21D</strain>
    </source>
</reference>
<dbReference type="EMBL" id="CP018622">
    <property type="protein sequence ID" value="AUJ24236.1"/>
    <property type="molecule type" value="Genomic_DNA"/>
</dbReference>
<dbReference type="InterPro" id="IPR018743">
    <property type="entry name" value="DUF2292"/>
</dbReference>
<sequence length="57" mass="6532">MGKLNEVQWEYVRKSLDAIDFGSVVITVHAGRVTQIDITEKKRFANMNNNHSLQNSK</sequence>
<organism evidence="1 3">
    <name type="scientific">Virgibacillus dokdonensis</name>
    <dbReference type="NCBI Taxonomy" id="302167"/>
    <lineage>
        <taxon>Bacteria</taxon>
        <taxon>Bacillati</taxon>
        <taxon>Bacillota</taxon>
        <taxon>Bacilli</taxon>
        <taxon>Bacillales</taxon>
        <taxon>Bacillaceae</taxon>
        <taxon>Virgibacillus</taxon>
    </lineage>
</organism>
<dbReference type="RefSeq" id="WP_077706601.1">
    <property type="nucleotide sequence ID" value="NZ_CP018622.1"/>
</dbReference>
<proteinExistence type="predicted"/>
<dbReference type="EMBL" id="JAZHPM010000039">
    <property type="protein sequence ID" value="MEF2293732.1"/>
    <property type="molecule type" value="Genomic_DNA"/>
</dbReference>
<keyword evidence="4" id="KW-1185">Reference proteome</keyword>
<gene>
    <name evidence="1" type="ORF">A21D_01130</name>
    <name evidence="2" type="ORF">V2W34_17160</name>
</gene>
<dbReference type="Proteomes" id="UP000234237">
    <property type="component" value="Chromosome"/>
</dbReference>
<dbReference type="Proteomes" id="UP001356080">
    <property type="component" value="Unassembled WGS sequence"/>
</dbReference>
<evidence type="ECO:0000313" key="1">
    <source>
        <dbReference type="EMBL" id="AUJ24236.1"/>
    </source>
</evidence>
<reference evidence="3" key="2">
    <citation type="submission" date="2016-11" db="EMBL/GenBank/DDBJ databases">
        <title>Complete genome sequence of Virgibacillus pantothenticus 21D, a halophilic bacterium isolated from the deep hypersaline anoxic basin Discovery in the Mediterranean Sea.</title>
        <authorList>
            <person name="Zeaiter Z."/>
            <person name="Booth J.M."/>
            <person name="Prosdocimi E.M."/>
            <person name="Mapelli F."/>
            <person name="Fusi M."/>
            <person name="Daffonchio D."/>
            <person name="Borin S."/>
            <person name="Crotti E."/>
        </authorList>
    </citation>
    <scope>NUCLEOTIDE SEQUENCE [LARGE SCALE GENOMIC DNA]</scope>
    <source>
        <strain evidence="3">21D</strain>
    </source>
</reference>
<evidence type="ECO:0000313" key="4">
    <source>
        <dbReference type="Proteomes" id="UP001356080"/>
    </source>
</evidence>
<evidence type="ECO:0000313" key="2">
    <source>
        <dbReference type="EMBL" id="MEF2293732.1"/>
    </source>
</evidence>
<name>A0A2K9IWU7_9BACI</name>
<dbReference type="AlphaFoldDB" id="A0A2K9IWU7"/>
<protein>
    <submittedName>
        <fullName evidence="2">YezD family protein</fullName>
    </submittedName>
</protein>
<reference evidence="2 4" key="3">
    <citation type="submission" date="2024-01" db="EMBL/GenBank/DDBJ databases">
        <title>Survival strategy associated with biotechnological potential of Virgibacillus dokdonensis T4.6 isolated from salt-fermented shrimp paste.</title>
        <authorList>
            <person name="Doan T.V."/>
            <person name="Quach N.T."/>
            <person name="Phi Q.-T."/>
        </authorList>
    </citation>
    <scope>NUCLEOTIDE SEQUENCE [LARGE SCALE GENOMIC DNA]</scope>
    <source>
        <strain evidence="2 4">T4.6</strain>
    </source>
</reference>
<dbReference type="Pfam" id="PF10055">
    <property type="entry name" value="DUF2292"/>
    <property type="match status" value="1"/>
</dbReference>